<comment type="similarity">
    <text evidence="3">Belongs to the methyl-accepting chemotaxis (MCP) protein family.</text>
</comment>
<proteinExistence type="inferred from homology"/>
<organism evidence="10 11">
    <name type="scientific">Bosea lupini</name>
    <dbReference type="NCBI Taxonomy" id="1036779"/>
    <lineage>
        <taxon>Bacteria</taxon>
        <taxon>Pseudomonadati</taxon>
        <taxon>Pseudomonadota</taxon>
        <taxon>Alphaproteobacteria</taxon>
        <taxon>Hyphomicrobiales</taxon>
        <taxon>Boseaceae</taxon>
        <taxon>Bosea</taxon>
    </lineage>
</organism>
<dbReference type="CDD" id="cd11386">
    <property type="entry name" value="MCP_signal"/>
    <property type="match status" value="1"/>
</dbReference>
<dbReference type="PANTHER" id="PTHR43531">
    <property type="entry name" value="PROTEIN ICFG"/>
    <property type="match status" value="1"/>
</dbReference>
<keyword evidence="2" id="KW-0488">Methylation</keyword>
<feature type="domain" description="HAMP" evidence="9">
    <location>
        <begin position="475"/>
        <end position="520"/>
    </location>
</feature>
<keyword evidence="7" id="KW-1133">Transmembrane helix</keyword>
<feature type="compositionally biased region" description="Low complexity" evidence="6">
    <location>
        <begin position="797"/>
        <end position="819"/>
    </location>
</feature>
<dbReference type="PROSITE" id="PS50111">
    <property type="entry name" value="CHEMOTAXIS_TRANSDUC_2"/>
    <property type="match status" value="1"/>
</dbReference>
<dbReference type="RefSeq" id="WP_091831354.1">
    <property type="nucleotide sequence ID" value="NZ_FOAN01000002.1"/>
</dbReference>
<dbReference type="InterPro" id="IPR004089">
    <property type="entry name" value="MCPsignal_dom"/>
</dbReference>
<feature type="coiled-coil region" evidence="5">
    <location>
        <begin position="537"/>
        <end position="564"/>
    </location>
</feature>
<dbReference type="Pfam" id="PF00672">
    <property type="entry name" value="HAMP"/>
    <property type="match status" value="1"/>
</dbReference>
<evidence type="ECO:0000313" key="11">
    <source>
        <dbReference type="Proteomes" id="UP000199664"/>
    </source>
</evidence>
<feature type="domain" description="Methyl-accepting transducer" evidence="8">
    <location>
        <begin position="525"/>
        <end position="754"/>
    </location>
</feature>
<evidence type="ECO:0000256" key="6">
    <source>
        <dbReference type="SAM" id="MobiDB-lite"/>
    </source>
</evidence>
<dbReference type="OrthoDB" id="8456673at2"/>
<reference evidence="11" key="1">
    <citation type="submission" date="2016-10" db="EMBL/GenBank/DDBJ databases">
        <authorList>
            <person name="Varghese N."/>
            <person name="Submissions S."/>
        </authorList>
    </citation>
    <scope>NUCLEOTIDE SEQUENCE [LARGE SCALE GENOMIC DNA]</scope>
    <source>
        <strain evidence="11">LMG 26383,CCUG 61248,R- 45681</strain>
    </source>
</reference>
<accession>A0A1H7L0J7</accession>
<dbReference type="SUPFAM" id="SSF158472">
    <property type="entry name" value="HAMP domain-like"/>
    <property type="match status" value="1"/>
</dbReference>
<evidence type="ECO:0000256" key="3">
    <source>
        <dbReference type="ARBA" id="ARBA00029447"/>
    </source>
</evidence>
<dbReference type="Proteomes" id="UP000199664">
    <property type="component" value="Unassembled WGS sequence"/>
</dbReference>
<feature type="region of interest" description="Disordered" evidence="6">
    <location>
        <begin position="791"/>
        <end position="831"/>
    </location>
</feature>
<evidence type="ECO:0000256" key="1">
    <source>
        <dbReference type="ARBA" id="ARBA00004370"/>
    </source>
</evidence>
<dbReference type="Pfam" id="PF18947">
    <property type="entry name" value="HAMP_2"/>
    <property type="match status" value="1"/>
</dbReference>
<evidence type="ECO:0000313" key="10">
    <source>
        <dbReference type="EMBL" id="SEK92512.1"/>
    </source>
</evidence>
<dbReference type="GO" id="GO:0007165">
    <property type="term" value="P:signal transduction"/>
    <property type="evidence" value="ECO:0007669"/>
    <property type="project" value="UniProtKB-KW"/>
</dbReference>
<dbReference type="SMART" id="SM00283">
    <property type="entry name" value="MA"/>
    <property type="match status" value="1"/>
</dbReference>
<name>A0A1H7L0J7_9HYPH</name>
<keyword evidence="4" id="KW-0807">Transducer</keyword>
<dbReference type="SUPFAM" id="SSF58104">
    <property type="entry name" value="Methyl-accepting chemotaxis protein (MCP) signaling domain"/>
    <property type="match status" value="1"/>
</dbReference>
<feature type="domain" description="HAMP" evidence="9">
    <location>
        <begin position="352"/>
        <end position="405"/>
    </location>
</feature>
<evidence type="ECO:0000259" key="8">
    <source>
        <dbReference type="PROSITE" id="PS50111"/>
    </source>
</evidence>
<keyword evidence="5" id="KW-0175">Coiled coil</keyword>
<dbReference type="EMBL" id="FOAN01000002">
    <property type="protein sequence ID" value="SEK92512.1"/>
    <property type="molecule type" value="Genomic_DNA"/>
</dbReference>
<dbReference type="GO" id="GO:0006935">
    <property type="term" value="P:chemotaxis"/>
    <property type="evidence" value="ECO:0007669"/>
    <property type="project" value="UniProtKB-KW"/>
</dbReference>
<evidence type="ECO:0000259" key="9">
    <source>
        <dbReference type="PROSITE" id="PS50885"/>
    </source>
</evidence>
<sequence length="831" mass="87005">MLNAAKNLSIKTMLLTVLGLASAAIVTLSSQALWQAWTRHNTAVEVSALADLNKAYFTALQNLRYERGNGASALTMPTDKNAGMIEDVLTRRKRLDDAIATAQTIVRDNGYEVAKTVSTEIDGHVAALKPLRAKVDGNWKLPLESREKELAGASMAQTGKFLSALEAASATLEERILALDASFANLTSVRSMAWAARSLSGSSTIVLNNAVAQDRPLDAKESNAVLVNDARMEFAWGVVRQLIGQASTPQALKDALTTAENTYFGGTFKATRADLVANVTGGRKPAINPDQWRNQIVAASETVGAVASRAIDVVSDVADAKADAAMRSLIVYGLLLLAALALALIGLWLVQSRVTRPITALTASMKQLAQGDFTAEVIDSGRNDEIGGMAAAVRVFKENGLRVQALEAQERAAAAERAARTEAMVAVVSDVGTVVAAAAAGDFSARLRLESADAQMQQLVDGINQINAVVDGATTEFADILASVSQGDLTRRVATSYQGRFAELKHSVNETVERLSETIGGIQATTSQVSASAREIKAGADDLAKRTEEQAASLEETAATTEELAASVKASASSSKVAASSSDEATNVAQQGGAIVQNAVEAMERIEAASRKITDITSVIDGIAFQTNLLALNAAVEAARAGDAGKGFAVVASEVRTLAQRSAEASKDITTLIQSSTTEIEEGVKLVRSAGTVLDKIVTASRQVAATVVEISAAAGEQANGIDEMSQTVAHMDEMTQANAALAEQSAASAASLADQIHSLDQLVAAFRIAGSTAHSTSEPERLRNLAAAAMSETRSAPRIPARKAQPAPAAAMPARKVANGGARDREWEEF</sequence>
<dbReference type="Gene3D" id="6.10.340.10">
    <property type="match status" value="1"/>
</dbReference>
<dbReference type="PANTHER" id="PTHR43531:SF14">
    <property type="entry name" value="METHYL-ACCEPTING CHEMOTAXIS PROTEIN I-RELATED"/>
    <property type="match status" value="1"/>
</dbReference>
<gene>
    <name evidence="10" type="ORF">SAMN04515666_102376</name>
</gene>
<keyword evidence="7" id="KW-0472">Membrane</keyword>
<protein>
    <submittedName>
        <fullName evidence="10">Methyl-accepting chemotaxis protein</fullName>
    </submittedName>
</protein>
<keyword evidence="11" id="KW-1185">Reference proteome</keyword>
<comment type="subcellular location">
    <subcellularLocation>
        <location evidence="1">Membrane</location>
    </subcellularLocation>
</comment>
<dbReference type="InterPro" id="IPR003660">
    <property type="entry name" value="HAMP_dom"/>
</dbReference>
<dbReference type="FunFam" id="1.10.287.950:FF:000001">
    <property type="entry name" value="Methyl-accepting chemotaxis sensory transducer"/>
    <property type="match status" value="1"/>
</dbReference>
<dbReference type="STRING" id="1036779.SAMN04515666_102376"/>
<dbReference type="InterPro" id="IPR051310">
    <property type="entry name" value="MCP_chemotaxis"/>
</dbReference>
<keyword evidence="7" id="KW-0812">Transmembrane</keyword>
<dbReference type="SMART" id="SM00304">
    <property type="entry name" value="HAMP"/>
    <property type="match status" value="3"/>
</dbReference>
<dbReference type="Gene3D" id="1.10.287.950">
    <property type="entry name" value="Methyl-accepting chemotaxis protein"/>
    <property type="match status" value="1"/>
</dbReference>
<dbReference type="GO" id="GO:0005886">
    <property type="term" value="C:plasma membrane"/>
    <property type="evidence" value="ECO:0007669"/>
    <property type="project" value="TreeGrafter"/>
</dbReference>
<dbReference type="CDD" id="cd06225">
    <property type="entry name" value="HAMP"/>
    <property type="match status" value="1"/>
</dbReference>
<evidence type="ECO:0000256" key="4">
    <source>
        <dbReference type="PROSITE-ProRule" id="PRU00284"/>
    </source>
</evidence>
<evidence type="ECO:0000256" key="2">
    <source>
        <dbReference type="ARBA" id="ARBA00022481"/>
    </source>
</evidence>
<evidence type="ECO:0000256" key="5">
    <source>
        <dbReference type="SAM" id="Coils"/>
    </source>
</evidence>
<dbReference type="AlphaFoldDB" id="A0A1H7L0J7"/>
<feature type="transmembrane region" description="Helical" evidence="7">
    <location>
        <begin position="329"/>
        <end position="350"/>
    </location>
</feature>
<dbReference type="PROSITE" id="PS50885">
    <property type="entry name" value="HAMP"/>
    <property type="match status" value="2"/>
</dbReference>
<evidence type="ECO:0000256" key="7">
    <source>
        <dbReference type="SAM" id="Phobius"/>
    </source>
</evidence>
<dbReference type="GO" id="GO:0004888">
    <property type="term" value="F:transmembrane signaling receptor activity"/>
    <property type="evidence" value="ECO:0007669"/>
    <property type="project" value="TreeGrafter"/>
</dbReference>
<dbReference type="Pfam" id="PF00015">
    <property type="entry name" value="MCPsignal"/>
    <property type="match status" value="1"/>
</dbReference>